<reference evidence="1" key="1">
    <citation type="submission" date="2019-11" db="EMBL/GenBank/DDBJ databases">
        <title>Nori genome reveals adaptations in red seaweeds to the harsh intertidal environment.</title>
        <authorList>
            <person name="Wang D."/>
            <person name="Mao Y."/>
        </authorList>
    </citation>
    <scope>NUCLEOTIDE SEQUENCE</scope>
    <source>
        <tissue evidence="1">Gametophyte</tissue>
    </source>
</reference>
<comment type="caution">
    <text evidence="1">The sequence shown here is derived from an EMBL/GenBank/DDBJ whole genome shotgun (WGS) entry which is preliminary data.</text>
</comment>
<proteinExistence type="predicted"/>
<evidence type="ECO:0000313" key="2">
    <source>
        <dbReference type="Proteomes" id="UP000798662"/>
    </source>
</evidence>
<protein>
    <submittedName>
        <fullName evidence="1">Uncharacterized protein</fullName>
    </submittedName>
</protein>
<name>A0ACC3BTY7_PYRYE</name>
<accession>A0ACC3BTY7</accession>
<gene>
    <name evidence="1" type="ORF">I4F81_003906</name>
</gene>
<sequence>MMAVLVGLTVAAAATASGVGPSATVPGKSGTLSPPTPPDVVGFWLVNATSGRWLRRLDYEAAVDVGAVGPFSIAVAAVAGRGGATPTAVVYTAPKRYAHVERGRPFLLAGADATGRPRRVELPIGTHTVTAIATAPGGGAGAPTTQSVGASVRLILYDGRRPPVGPLAGDLPVPPRLAGCAQLPNVSTMAGYTPDWDVGAWVGNWHAHYCPGARFRWRLFVGPLGMGHPPRRVRQAVFRVSPGFEPGEYTRVPHVFMELRRSCWSKAVWSEVCVSVDGVPACTTGGVGILAALPPPVVTLAFPSPPHAVHLAPGDAMVLKTRLQLHRDTGNVGIGPGPPIRMVGVVQRLDSTSRRSAVVTNGTVFVNRLLSRGVSAADDGATVYVEVSRLDCPAAIADTSFAGHSRLTVSPDVAPLMQPDSAAPSVPVISFPPTVYGKAANVTAVVKNPGRGYRLFQSRGRKVRVPTTLSWQWNRQFFTHGPLPTSSLPDKLTGQTGPVLRIPSVGCDTMLFCGRSGCPHRRLYTVEVCNTAGCVRSSSVAPAVLQPANAGRARWLEENKGCSWVGRKRTGGSTSPA</sequence>
<organism evidence="1 2">
    <name type="scientific">Pyropia yezoensis</name>
    <name type="common">Susabi-nori</name>
    <name type="synonym">Porphyra yezoensis</name>
    <dbReference type="NCBI Taxonomy" id="2788"/>
    <lineage>
        <taxon>Eukaryota</taxon>
        <taxon>Rhodophyta</taxon>
        <taxon>Bangiophyceae</taxon>
        <taxon>Bangiales</taxon>
        <taxon>Bangiaceae</taxon>
        <taxon>Pyropia</taxon>
    </lineage>
</organism>
<evidence type="ECO:0000313" key="1">
    <source>
        <dbReference type="EMBL" id="KAK1861322.1"/>
    </source>
</evidence>
<keyword evidence="2" id="KW-1185">Reference proteome</keyword>
<dbReference type="EMBL" id="CM020618">
    <property type="protein sequence ID" value="KAK1861322.1"/>
    <property type="molecule type" value="Genomic_DNA"/>
</dbReference>
<dbReference type="Proteomes" id="UP000798662">
    <property type="component" value="Chromosome 1"/>
</dbReference>